<gene>
    <name evidence="1" type="ORF">ANIA_11622</name>
</gene>
<dbReference type="KEGG" id="ani:ANIA_11622"/>
<dbReference type="EMBL" id="BN001305">
    <property type="protein sequence ID" value="CBF80830.1"/>
    <property type="molecule type" value="Genomic_DNA"/>
</dbReference>
<dbReference type="HOGENOM" id="CLU_2638060_0_0_1"/>
<evidence type="ECO:0000313" key="2">
    <source>
        <dbReference type="Proteomes" id="UP000000560"/>
    </source>
</evidence>
<name>C8VEU6_EMENI</name>
<dbReference type="Proteomes" id="UP000000560">
    <property type="component" value="Chromosome V"/>
</dbReference>
<organism evidence="1 2">
    <name type="scientific">Emericella nidulans (strain FGSC A4 / ATCC 38163 / CBS 112.46 / NRRL 194 / M139)</name>
    <name type="common">Aspergillus nidulans</name>
    <dbReference type="NCBI Taxonomy" id="227321"/>
    <lineage>
        <taxon>Eukaryota</taxon>
        <taxon>Fungi</taxon>
        <taxon>Dikarya</taxon>
        <taxon>Ascomycota</taxon>
        <taxon>Pezizomycotina</taxon>
        <taxon>Eurotiomycetes</taxon>
        <taxon>Eurotiomycetidae</taxon>
        <taxon>Eurotiales</taxon>
        <taxon>Aspergillaceae</taxon>
        <taxon>Aspergillus</taxon>
        <taxon>Aspergillus subgen. Nidulantes</taxon>
    </lineage>
</organism>
<keyword evidence="2" id="KW-1185">Reference proteome</keyword>
<dbReference type="VEuPathDB" id="FungiDB:AN11622"/>
<dbReference type="InParanoid" id="C8VEU6"/>
<protein>
    <submittedName>
        <fullName evidence="1">Uncharacterized protein</fullName>
    </submittedName>
</protein>
<dbReference type="GeneID" id="74897181"/>
<proteinExistence type="predicted"/>
<evidence type="ECO:0000313" key="1">
    <source>
        <dbReference type="EMBL" id="CBF80830.1"/>
    </source>
</evidence>
<sequence>MKKSFAMCLTAQRSFSTSMLRIYFLKADQPVNQKTQKIVDHKVHISKCDYYVLFDCGDDYGDAAVSQGDNEASEAVA</sequence>
<reference evidence="2" key="1">
    <citation type="journal article" date="2005" name="Nature">
        <title>Sequencing of Aspergillus nidulans and comparative analysis with A. fumigatus and A. oryzae.</title>
        <authorList>
            <person name="Galagan J.E."/>
            <person name="Calvo S.E."/>
            <person name="Cuomo C."/>
            <person name="Ma L.J."/>
            <person name="Wortman J.R."/>
            <person name="Batzoglou S."/>
            <person name="Lee S.I."/>
            <person name="Basturkmen M."/>
            <person name="Spevak C.C."/>
            <person name="Clutterbuck J."/>
            <person name="Kapitonov V."/>
            <person name="Jurka J."/>
            <person name="Scazzocchio C."/>
            <person name="Farman M."/>
            <person name="Butler J."/>
            <person name="Purcell S."/>
            <person name="Harris S."/>
            <person name="Braus G.H."/>
            <person name="Draht O."/>
            <person name="Busch S."/>
            <person name="D'Enfert C."/>
            <person name="Bouchier C."/>
            <person name="Goldman G.H."/>
            <person name="Bell-Pedersen D."/>
            <person name="Griffiths-Jones S."/>
            <person name="Doonan J.H."/>
            <person name="Yu J."/>
            <person name="Vienken K."/>
            <person name="Pain A."/>
            <person name="Freitag M."/>
            <person name="Selker E.U."/>
            <person name="Archer D.B."/>
            <person name="Penalva M.A."/>
            <person name="Oakley B.R."/>
            <person name="Momany M."/>
            <person name="Tanaka T."/>
            <person name="Kumagai T."/>
            <person name="Asai K."/>
            <person name="Machida M."/>
            <person name="Nierman W.C."/>
            <person name="Denning D.W."/>
            <person name="Caddick M."/>
            <person name="Hynes M."/>
            <person name="Paoletti M."/>
            <person name="Fischer R."/>
            <person name="Miller B."/>
            <person name="Dyer P."/>
            <person name="Sachs M.S."/>
            <person name="Osmani S.A."/>
            <person name="Birren B.W."/>
        </authorList>
    </citation>
    <scope>NUCLEOTIDE SEQUENCE [LARGE SCALE GENOMIC DNA]</scope>
    <source>
        <strain evidence="2">FGSC A4 / ATCC 38163 / CBS 112.46 / NRRL 194 / M139</strain>
    </source>
</reference>
<reference evidence="2" key="2">
    <citation type="journal article" date="2009" name="Fungal Genet. Biol.">
        <title>The 2008 update of the Aspergillus nidulans genome annotation: a community effort.</title>
        <authorList>
            <person name="Wortman J.R."/>
            <person name="Gilsenan J.M."/>
            <person name="Joardar V."/>
            <person name="Deegan J."/>
            <person name="Clutterbuck J."/>
            <person name="Andersen M.R."/>
            <person name="Archer D."/>
            <person name="Bencina M."/>
            <person name="Braus G."/>
            <person name="Coutinho P."/>
            <person name="von Dohren H."/>
            <person name="Doonan J."/>
            <person name="Driessen A.J."/>
            <person name="Durek P."/>
            <person name="Espeso E."/>
            <person name="Fekete E."/>
            <person name="Flipphi M."/>
            <person name="Estrada C.G."/>
            <person name="Geysens S."/>
            <person name="Goldman G."/>
            <person name="de Groot P.W."/>
            <person name="Hansen K."/>
            <person name="Harris S.D."/>
            <person name="Heinekamp T."/>
            <person name="Helmstaedt K."/>
            <person name="Henrissat B."/>
            <person name="Hofmann G."/>
            <person name="Homan T."/>
            <person name="Horio T."/>
            <person name="Horiuchi H."/>
            <person name="James S."/>
            <person name="Jones M."/>
            <person name="Karaffa L."/>
            <person name="Karanyi Z."/>
            <person name="Kato M."/>
            <person name="Keller N."/>
            <person name="Kelly D.E."/>
            <person name="Kiel J.A."/>
            <person name="Kim J.M."/>
            <person name="van der Klei I.J."/>
            <person name="Klis F.M."/>
            <person name="Kovalchuk A."/>
            <person name="Krasevec N."/>
            <person name="Kubicek C.P."/>
            <person name="Liu B."/>
            <person name="Maccabe A."/>
            <person name="Meyer V."/>
            <person name="Mirabito P."/>
            <person name="Miskei M."/>
            <person name="Mos M."/>
            <person name="Mullins J."/>
            <person name="Nelson D.R."/>
            <person name="Nielsen J."/>
            <person name="Oakley B.R."/>
            <person name="Osmani S.A."/>
            <person name="Pakula T."/>
            <person name="Paszewski A."/>
            <person name="Paulsen I."/>
            <person name="Pilsyk S."/>
            <person name="Pocsi I."/>
            <person name="Punt P.J."/>
            <person name="Ram A.F."/>
            <person name="Ren Q."/>
            <person name="Robellet X."/>
            <person name="Robson G."/>
            <person name="Seiboth B."/>
            <person name="van Solingen P."/>
            <person name="Specht T."/>
            <person name="Sun J."/>
            <person name="Taheri-Talesh N."/>
            <person name="Takeshita N."/>
            <person name="Ussery D."/>
            <person name="vanKuyk P.A."/>
            <person name="Visser H."/>
            <person name="van de Vondervoort P.J."/>
            <person name="de Vries R.P."/>
            <person name="Walton J."/>
            <person name="Xiang X."/>
            <person name="Xiong Y."/>
            <person name="Zeng A.P."/>
            <person name="Brandt B.W."/>
            <person name="Cornell M.J."/>
            <person name="van den Hondel C.A."/>
            <person name="Visser J."/>
            <person name="Oliver S.G."/>
            <person name="Turner G."/>
        </authorList>
    </citation>
    <scope>GENOME REANNOTATION</scope>
    <source>
        <strain evidence="2">FGSC A4 / ATCC 38163 / CBS 112.46 / NRRL 194 / M139</strain>
    </source>
</reference>
<dbReference type="AlphaFoldDB" id="C8VEU6"/>
<dbReference type="RefSeq" id="XP_050468125.1">
    <property type="nucleotide sequence ID" value="XM_050612178.1"/>
</dbReference>
<accession>C8VEU6</accession>